<evidence type="ECO:0000313" key="1">
    <source>
        <dbReference type="EMBL" id="XRJ21832.1"/>
    </source>
</evidence>
<reference evidence="1" key="1">
    <citation type="submission" date="2023-10" db="EMBL/GenBank/DDBJ databases">
        <title>A new archaeal virus that suppresses the transcription of host immunity genes.</title>
        <authorList>
            <person name="Turgeman-Grott I."/>
            <person name="Golan N."/>
            <person name="Neri U."/>
            <person name="Naki D."/>
            <person name="Altman N."/>
            <person name="Eizenshtein K."/>
            <person name="Choudhary D."/>
            <person name="Levi R."/>
            <person name="Himani H."/>
            <person name="Reshef L."/>
            <person name="Papke T.R."/>
            <person name="Gophna U."/>
        </authorList>
    </citation>
    <scope>NUCLEOTIDE SEQUENCE</scope>
    <source>
        <strain evidence="1">Atlit-48N</strain>
    </source>
</reference>
<evidence type="ECO:0000313" key="2">
    <source>
        <dbReference type="Proteomes" id="UP000257089"/>
    </source>
</evidence>
<accession>A0ACD5I5T4</accession>
<protein>
    <submittedName>
        <fullName evidence="1">Fibronectin type III domain-containing protein</fullName>
    </submittedName>
</protein>
<sequence length="103" mass="10937">MGPNDPSAPSLSVSDESSSSVELSWTEARGAESYTLHRRPPDGDFEVVADEIAENSFYTQYTDAGVSSGSDYEYRLTAVNSVGKTDSTIVRVTTGGSSNATMD</sequence>
<proteinExistence type="predicted"/>
<geneLocation type="plasmid" evidence="1 2">
    <name>p48N_3</name>
</geneLocation>
<keyword evidence="1" id="KW-0614">Plasmid</keyword>
<name>A0ACD5I5T4_9EURY</name>
<organism evidence="1 2">
    <name type="scientific">Haloferax sp. Atlit-48N</name>
    <dbReference type="NCBI Taxonomy" id="2077198"/>
    <lineage>
        <taxon>Archaea</taxon>
        <taxon>Methanobacteriati</taxon>
        <taxon>Methanobacteriota</taxon>
        <taxon>Stenosarchaea group</taxon>
        <taxon>Halobacteria</taxon>
        <taxon>Halobacteriales</taxon>
        <taxon>Haloferacaceae</taxon>
        <taxon>Haloferax</taxon>
    </lineage>
</organism>
<dbReference type="Proteomes" id="UP000257089">
    <property type="component" value="Plasmid p48N_3"/>
</dbReference>
<dbReference type="EMBL" id="CP137692">
    <property type="protein sequence ID" value="XRJ21832.1"/>
    <property type="molecule type" value="Genomic_DNA"/>
</dbReference>
<gene>
    <name evidence="1" type="ORF">DEQ67_017070</name>
</gene>